<evidence type="ECO:0000313" key="3">
    <source>
        <dbReference type="Proteomes" id="UP000784294"/>
    </source>
</evidence>
<keyword evidence="3" id="KW-1185">Reference proteome</keyword>
<gene>
    <name evidence="2" type="ORF">PXEA_LOCUS12008</name>
</gene>
<dbReference type="AlphaFoldDB" id="A0A448WRR7"/>
<proteinExistence type="predicted"/>
<protein>
    <submittedName>
        <fullName evidence="2">Uncharacterized protein</fullName>
    </submittedName>
</protein>
<evidence type="ECO:0000256" key="1">
    <source>
        <dbReference type="SAM" id="MobiDB-lite"/>
    </source>
</evidence>
<accession>A0A448WRR7</accession>
<evidence type="ECO:0000313" key="2">
    <source>
        <dbReference type="EMBL" id="VEL18568.1"/>
    </source>
</evidence>
<dbReference type="Proteomes" id="UP000784294">
    <property type="component" value="Unassembled WGS sequence"/>
</dbReference>
<comment type="caution">
    <text evidence="2">The sequence shown here is derived from an EMBL/GenBank/DDBJ whole genome shotgun (WGS) entry which is preliminary data.</text>
</comment>
<feature type="region of interest" description="Disordered" evidence="1">
    <location>
        <begin position="140"/>
        <end position="162"/>
    </location>
</feature>
<organism evidence="2 3">
    <name type="scientific">Protopolystoma xenopodis</name>
    <dbReference type="NCBI Taxonomy" id="117903"/>
    <lineage>
        <taxon>Eukaryota</taxon>
        <taxon>Metazoa</taxon>
        <taxon>Spiralia</taxon>
        <taxon>Lophotrochozoa</taxon>
        <taxon>Platyhelminthes</taxon>
        <taxon>Monogenea</taxon>
        <taxon>Polyopisthocotylea</taxon>
        <taxon>Polystomatidea</taxon>
        <taxon>Polystomatidae</taxon>
        <taxon>Protopolystoma</taxon>
    </lineage>
</organism>
<reference evidence="2" key="1">
    <citation type="submission" date="2018-11" db="EMBL/GenBank/DDBJ databases">
        <authorList>
            <consortium name="Pathogen Informatics"/>
        </authorList>
    </citation>
    <scope>NUCLEOTIDE SEQUENCE</scope>
</reference>
<sequence length="197" mass="20545">MFEKRGLCSHLVSEIELPPPSEAEVPGLPVVPGDDVTCEDFVFPPANSLLTGRPLTQLPFSVTHGTSSLLFPRGRKVRDNKTAAAASGVLSNSKPPNQMVGFAPDALIEALDGSGETVVRLVTAGVVLASVVWATLGPERQAAGGGGGGGAVQSEARGARQLVDTKTPRERIGWANANGDFEDFNLNAAVMQSGWNK</sequence>
<dbReference type="EMBL" id="CAAALY010037584">
    <property type="protein sequence ID" value="VEL18568.1"/>
    <property type="molecule type" value="Genomic_DNA"/>
</dbReference>
<name>A0A448WRR7_9PLAT</name>